<dbReference type="CDD" id="cd22354">
    <property type="entry name" value="RecU-like"/>
    <property type="match status" value="1"/>
</dbReference>
<evidence type="ECO:0000256" key="2">
    <source>
        <dbReference type="ARBA" id="ARBA00022490"/>
    </source>
</evidence>
<comment type="catalytic activity">
    <reaction evidence="13">
        <text>Endonucleolytic cleavage at a junction such as a reciprocal single-stranded crossover between two homologous DNA duplexes (Holliday junction).</text>
        <dbReference type="EC" id="3.1.21.10"/>
    </reaction>
</comment>
<dbReference type="OrthoDB" id="9783592at2"/>
<keyword evidence="7 13" id="KW-0378">Hydrolase</keyword>
<dbReference type="NCBIfam" id="NF002581">
    <property type="entry name" value="PRK02234.1-2"/>
    <property type="match status" value="1"/>
</dbReference>
<dbReference type="GO" id="GO:0006281">
    <property type="term" value="P:DNA repair"/>
    <property type="evidence" value="ECO:0007669"/>
    <property type="project" value="UniProtKB-UniRule"/>
</dbReference>
<keyword evidence="4 13" id="KW-0479">Metal-binding</keyword>
<dbReference type="GO" id="GO:0008821">
    <property type="term" value="F:crossover junction DNA endonuclease activity"/>
    <property type="evidence" value="ECO:0007669"/>
    <property type="project" value="UniProtKB-EC"/>
</dbReference>
<organism evidence="15 16">
    <name type="scientific">Filibacter tadaridae</name>
    <dbReference type="NCBI Taxonomy" id="2483811"/>
    <lineage>
        <taxon>Bacteria</taxon>
        <taxon>Bacillati</taxon>
        <taxon>Bacillota</taxon>
        <taxon>Bacilli</taxon>
        <taxon>Bacillales</taxon>
        <taxon>Caryophanaceae</taxon>
        <taxon>Filibacter</taxon>
    </lineage>
</organism>
<keyword evidence="5 13" id="KW-0255">Endonuclease</keyword>
<dbReference type="RefSeq" id="WP_124070632.1">
    <property type="nucleotide sequence ID" value="NZ_CBCRXF010000001.1"/>
</dbReference>
<sequence>MKIRYPNGKKYEPVQEVKHSKKINPSFSNRGKSLEDELNESNEFYLSRSIAVIHKKPVPIQVVNVNYPSRSAAKITEAYFRTPSTTDFNGVWNGKYIDFEAKETKSTTSFPLQNIHAHQVEHMKSVSAQGGIAFLIIKFISLDRYFLSPYDIFKDYWDRMTKGGRKSITLSEFETTSIEIKPGFMPRLDYLKIVSNFYEIADVNNERQE</sequence>
<feature type="binding site" evidence="13">
    <location>
        <position position="119"/>
    </location>
    <ligand>
        <name>Mg(2+)</name>
        <dbReference type="ChEBI" id="CHEBI:18420"/>
    </ligand>
</feature>
<evidence type="ECO:0000313" key="15">
    <source>
        <dbReference type="EMBL" id="VDC29122.1"/>
    </source>
</evidence>
<keyword evidence="9 13" id="KW-0233">DNA recombination</keyword>
<dbReference type="GO" id="GO:0005737">
    <property type="term" value="C:cytoplasm"/>
    <property type="evidence" value="ECO:0007669"/>
    <property type="project" value="UniProtKB-SubCell"/>
</dbReference>
<dbReference type="EC" id="3.1.21.10" evidence="13 14"/>
<proteinExistence type="inferred from homology"/>
<evidence type="ECO:0000256" key="1">
    <source>
        <dbReference type="ARBA" id="ARBA00004496"/>
    </source>
</evidence>
<dbReference type="InterPro" id="IPR011856">
    <property type="entry name" value="tRNA_endonuc-like_dom_sf"/>
</dbReference>
<dbReference type="PIRSF" id="PIRSF037785">
    <property type="entry name" value="RecU"/>
    <property type="match status" value="1"/>
</dbReference>
<keyword evidence="2 13" id="KW-0963">Cytoplasm</keyword>
<evidence type="ECO:0000256" key="9">
    <source>
        <dbReference type="ARBA" id="ARBA00023172"/>
    </source>
</evidence>
<evidence type="ECO:0000256" key="3">
    <source>
        <dbReference type="ARBA" id="ARBA00022722"/>
    </source>
</evidence>
<feature type="binding site" evidence="13">
    <location>
        <position position="87"/>
    </location>
    <ligand>
        <name>Mg(2+)</name>
        <dbReference type="ChEBI" id="CHEBI:18420"/>
    </ligand>
</feature>
<evidence type="ECO:0000256" key="5">
    <source>
        <dbReference type="ARBA" id="ARBA00022759"/>
    </source>
</evidence>
<keyword evidence="16" id="KW-1185">Reference proteome</keyword>
<dbReference type="HAMAP" id="MF_00130">
    <property type="entry name" value="RecU"/>
    <property type="match status" value="1"/>
</dbReference>
<dbReference type="NCBIfam" id="NF002584">
    <property type="entry name" value="PRK02234.1-5"/>
    <property type="match status" value="1"/>
</dbReference>
<reference evidence="15 16" key="1">
    <citation type="submission" date="2018-11" db="EMBL/GenBank/DDBJ databases">
        <authorList>
            <person name="Criscuolo A."/>
        </authorList>
    </citation>
    <scope>NUCLEOTIDE SEQUENCE [LARGE SCALE GENOMIC DNA]</scope>
    <source>
        <strain evidence="15">ATB-66</strain>
    </source>
</reference>
<evidence type="ECO:0000256" key="4">
    <source>
        <dbReference type="ARBA" id="ARBA00022723"/>
    </source>
</evidence>
<keyword evidence="6 13" id="KW-0227">DNA damage</keyword>
<evidence type="ECO:0000256" key="14">
    <source>
        <dbReference type="NCBIfam" id="TIGR00648"/>
    </source>
</evidence>
<evidence type="ECO:0000256" key="11">
    <source>
        <dbReference type="ARBA" id="ARBA00023447"/>
    </source>
</evidence>
<gene>
    <name evidence="13 15" type="primary">recU</name>
    <name evidence="15" type="ORF">FILTAD_01989</name>
</gene>
<comment type="function">
    <text evidence="13">Endonuclease that resolves Holliday junction intermediates in genetic recombination. Cleaves mobile four-strand junctions by introducing symmetrical nicks in paired strands. Promotes annealing of linear ssDNA with homologous dsDNA. Required for DNA repair, homologous recombination and chromosome segregation.</text>
</comment>
<dbReference type="EMBL" id="UXAV01000042">
    <property type="protein sequence ID" value="VDC29122.1"/>
    <property type="molecule type" value="Genomic_DNA"/>
</dbReference>
<name>A0A3P5XCR4_9BACL</name>
<accession>A0A3P5XCR4</accession>
<keyword evidence="3 13" id="KW-0540">Nuclease</keyword>
<dbReference type="GO" id="GO:0007059">
    <property type="term" value="P:chromosome segregation"/>
    <property type="evidence" value="ECO:0007669"/>
    <property type="project" value="UniProtKB-UniRule"/>
</dbReference>
<dbReference type="GO" id="GO:0006310">
    <property type="term" value="P:DNA recombination"/>
    <property type="evidence" value="ECO:0007669"/>
    <property type="project" value="UniProtKB-UniRule"/>
</dbReference>
<evidence type="ECO:0000256" key="10">
    <source>
        <dbReference type="ARBA" id="ARBA00023204"/>
    </source>
</evidence>
<evidence type="ECO:0000313" key="16">
    <source>
        <dbReference type="Proteomes" id="UP000270468"/>
    </source>
</evidence>
<comment type="cofactor">
    <cofactor evidence="13">
        <name>Mg(2+)</name>
        <dbReference type="ChEBI" id="CHEBI:18420"/>
    </cofactor>
    <text evidence="13">Binds 1 Mg(2+) ion per subunit.</text>
</comment>
<feature type="site" description="Transition state stabilizer" evidence="13">
    <location>
        <position position="102"/>
    </location>
</feature>
<dbReference type="GO" id="GO:0003676">
    <property type="term" value="F:nucleic acid binding"/>
    <property type="evidence" value="ECO:0007669"/>
    <property type="project" value="InterPro"/>
</dbReference>
<evidence type="ECO:0000256" key="13">
    <source>
        <dbReference type="HAMAP-Rule" id="MF_00130"/>
    </source>
</evidence>
<comment type="similarity">
    <text evidence="11 13">Belongs to the RecU family.</text>
</comment>
<feature type="binding site" evidence="13">
    <location>
        <position position="100"/>
    </location>
    <ligand>
        <name>Mg(2+)</name>
        <dbReference type="ChEBI" id="CHEBI:18420"/>
    </ligand>
</feature>
<dbReference type="Gene3D" id="3.40.1350.10">
    <property type="match status" value="1"/>
</dbReference>
<evidence type="ECO:0000256" key="6">
    <source>
        <dbReference type="ARBA" id="ARBA00022763"/>
    </source>
</evidence>
<dbReference type="InterPro" id="IPR011335">
    <property type="entry name" value="Restrct_endonuc-II-like"/>
</dbReference>
<dbReference type="AlphaFoldDB" id="A0A3P5XCR4"/>
<keyword evidence="10 13" id="KW-0234">DNA repair</keyword>
<dbReference type="InterPro" id="IPR004612">
    <property type="entry name" value="Resolv_RecU"/>
</dbReference>
<dbReference type="SUPFAM" id="SSF52980">
    <property type="entry name" value="Restriction endonuclease-like"/>
    <property type="match status" value="1"/>
</dbReference>
<evidence type="ECO:0000256" key="8">
    <source>
        <dbReference type="ARBA" id="ARBA00022842"/>
    </source>
</evidence>
<protein>
    <recommendedName>
        <fullName evidence="12 13">Holliday junction resolvase RecU</fullName>
        <ecNumber evidence="13 14">3.1.21.10</ecNumber>
    </recommendedName>
    <alternativeName>
        <fullName evidence="13">Recombination protein U homolog</fullName>
    </alternativeName>
</protein>
<evidence type="ECO:0000256" key="12">
    <source>
        <dbReference type="ARBA" id="ARBA00029523"/>
    </source>
</evidence>
<dbReference type="GO" id="GO:0000287">
    <property type="term" value="F:magnesium ion binding"/>
    <property type="evidence" value="ECO:0007669"/>
    <property type="project" value="UniProtKB-UniRule"/>
</dbReference>
<dbReference type="Proteomes" id="UP000270468">
    <property type="component" value="Unassembled WGS sequence"/>
</dbReference>
<comment type="subcellular location">
    <subcellularLocation>
        <location evidence="1 13">Cytoplasm</location>
    </subcellularLocation>
</comment>
<evidence type="ECO:0000256" key="7">
    <source>
        <dbReference type="ARBA" id="ARBA00022801"/>
    </source>
</evidence>
<dbReference type="NCBIfam" id="TIGR00648">
    <property type="entry name" value="recU"/>
    <property type="match status" value="1"/>
</dbReference>
<keyword evidence="8 13" id="KW-0460">Magnesium</keyword>
<feature type="binding site" evidence="13">
    <location>
        <position position="85"/>
    </location>
    <ligand>
        <name>Mg(2+)</name>
        <dbReference type="ChEBI" id="CHEBI:18420"/>
    </ligand>
</feature>
<dbReference type="Pfam" id="PF03838">
    <property type="entry name" value="RecU"/>
    <property type="match status" value="1"/>
</dbReference>